<dbReference type="RefSeq" id="WP_244712258.1">
    <property type="nucleotide sequence ID" value="NZ_CP095073.1"/>
</dbReference>
<dbReference type="Proteomes" id="UP000831787">
    <property type="component" value="Chromosome"/>
</dbReference>
<name>A0ABY4ETN1_9BACI</name>
<evidence type="ECO:0000256" key="1">
    <source>
        <dbReference type="SAM" id="Phobius"/>
    </source>
</evidence>
<feature type="transmembrane region" description="Helical" evidence="1">
    <location>
        <begin position="55"/>
        <end position="78"/>
    </location>
</feature>
<dbReference type="EMBL" id="CP095073">
    <property type="protein sequence ID" value="UOQ45491.1"/>
    <property type="molecule type" value="Genomic_DNA"/>
</dbReference>
<evidence type="ECO:0000313" key="3">
    <source>
        <dbReference type="Proteomes" id="UP000831787"/>
    </source>
</evidence>
<protein>
    <submittedName>
        <fullName evidence="2">Uncharacterized protein</fullName>
    </submittedName>
</protein>
<sequence>MMELLIGGLFIVWGAMIVYAALFRLKKKDDYKDDIPFGARGDMEWELLCKVFNSFPYGLIKSVVILMGISFIIIGVTVI</sequence>
<keyword evidence="1" id="KW-0812">Transmembrane</keyword>
<gene>
    <name evidence="2" type="ORF">MUN89_05970</name>
</gene>
<keyword evidence="1" id="KW-0472">Membrane</keyword>
<keyword evidence="1" id="KW-1133">Transmembrane helix</keyword>
<accession>A0ABY4ETN1</accession>
<organism evidence="2 3">
    <name type="scientific">Halobacillus salinarum</name>
    <dbReference type="NCBI Taxonomy" id="2932257"/>
    <lineage>
        <taxon>Bacteria</taxon>
        <taxon>Bacillati</taxon>
        <taxon>Bacillota</taxon>
        <taxon>Bacilli</taxon>
        <taxon>Bacillales</taxon>
        <taxon>Bacillaceae</taxon>
        <taxon>Halobacillus</taxon>
    </lineage>
</organism>
<reference evidence="2 3" key="1">
    <citation type="submission" date="2022-04" db="EMBL/GenBank/DDBJ databases">
        <title>Halobacillus sp. isolated from saltern.</title>
        <authorList>
            <person name="Won M."/>
            <person name="Lee C.-M."/>
            <person name="Woen H.-Y."/>
            <person name="Kwon S.-W."/>
        </authorList>
    </citation>
    <scope>NUCLEOTIDE SEQUENCE [LARGE SCALE GENOMIC DNA]</scope>
    <source>
        <strain evidence="2 3">SSBR10-3</strain>
    </source>
</reference>
<evidence type="ECO:0000313" key="2">
    <source>
        <dbReference type="EMBL" id="UOQ45491.1"/>
    </source>
</evidence>
<proteinExistence type="predicted"/>
<keyword evidence="3" id="KW-1185">Reference proteome</keyword>